<dbReference type="InterPro" id="IPR029071">
    <property type="entry name" value="Ubiquitin-like_domsf"/>
</dbReference>
<dbReference type="Proteomes" id="UP000728032">
    <property type="component" value="Unassembled WGS sequence"/>
</dbReference>
<dbReference type="PROSITE" id="PS50053">
    <property type="entry name" value="UBIQUITIN_2"/>
    <property type="match status" value="1"/>
</dbReference>
<proteinExistence type="predicted"/>
<organism evidence="2">
    <name type="scientific">Oppiella nova</name>
    <dbReference type="NCBI Taxonomy" id="334625"/>
    <lineage>
        <taxon>Eukaryota</taxon>
        <taxon>Metazoa</taxon>
        <taxon>Ecdysozoa</taxon>
        <taxon>Arthropoda</taxon>
        <taxon>Chelicerata</taxon>
        <taxon>Arachnida</taxon>
        <taxon>Acari</taxon>
        <taxon>Acariformes</taxon>
        <taxon>Sarcoptiformes</taxon>
        <taxon>Oribatida</taxon>
        <taxon>Brachypylina</taxon>
        <taxon>Oppioidea</taxon>
        <taxon>Oppiidae</taxon>
        <taxon>Oppiella</taxon>
    </lineage>
</organism>
<name>A0A7R9LLG5_9ACAR</name>
<dbReference type="SUPFAM" id="SSF54236">
    <property type="entry name" value="Ubiquitin-like"/>
    <property type="match status" value="1"/>
</dbReference>
<protein>
    <recommendedName>
        <fullName evidence="1">Ubiquitin-like domain-containing protein</fullName>
    </recommendedName>
</protein>
<dbReference type="EMBL" id="CAJPVJ010001486">
    <property type="protein sequence ID" value="CAG2164816.1"/>
    <property type="molecule type" value="Genomic_DNA"/>
</dbReference>
<gene>
    <name evidence="2" type="ORF">ONB1V03_LOCUS4365</name>
</gene>
<dbReference type="CDD" id="cd17039">
    <property type="entry name" value="Ubl_ubiquitin_like"/>
    <property type="match status" value="1"/>
</dbReference>
<sequence length="294" mass="33863">MDSKHKLLLSPVIDDNTIALMNHSKTVYLRLKLRQVDANGVKTDVQFRHSPDGEDYVFVALFDDNDIDFEILLDNRSTDRRRMAFTMTYGKDYEYIISRGLATLRAVQTNGNHLRFLSPNKPMANLRESSEILCSRIGFAFEAEKGRPKVDDNQKITIKVLTQSSDVVILQIDPNETIGDIKNRLRERYGIHSDAFRLIFECKHYDDYDIISDCGIQEGSILEMYQQMSGGGDPRTLPLKNEGIGQRGAIGFGDQTRQQFGRNRKQFIADEEFEIKPFVIELRIRDKQPFAIRF</sequence>
<dbReference type="SMART" id="SM00213">
    <property type="entry name" value="UBQ"/>
    <property type="match status" value="1"/>
</dbReference>
<dbReference type="Gene3D" id="3.10.20.90">
    <property type="entry name" value="Phosphatidylinositol 3-kinase Catalytic Subunit, Chain A, domain 1"/>
    <property type="match status" value="1"/>
</dbReference>
<evidence type="ECO:0000313" key="3">
    <source>
        <dbReference type="Proteomes" id="UP000728032"/>
    </source>
</evidence>
<dbReference type="Pfam" id="PF00240">
    <property type="entry name" value="ubiquitin"/>
    <property type="match status" value="1"/>
</dbReference>
<dbReference type="OrthoDB" id="428577at2759"/>
<dbReference type="InterPro" id="IPR000626">
    <property type="entry name" value="Ubiquitin-like_dom"/>
</dbReference>
<evidence type="ECO:0000259" key="1">
    <source>
        <dbReference type="PROSITE" id="PS50053"/>
    </source>
</evidence>
<dbReference type="EMBL" id="OC916311">
    <property type="protein sequence ID" value="CAD7643862.1"/>
    <property type="molecule type" value="Genomic_DNA"/>
</dbReference>
<dbReference type="AlphaFoldDB" id="A0A7R9LLG5"/>
<feature type="domain" description="Ubiquitin-like" evidence="1">
    <location>
        <begin position="154"/>
        <end position="231"/>
    </location>
</feature>
<evidence type="ECO:0000313" key="2">
    <source>
        <dbReference type="EMBL" id="CAD7643862.1"/>
    </source>
</evidence>
<keyword evidence="3" id="KW-1185">Reference proteome</keyword>
<accession>A0A7R9LLG5</accession>
<reference evidence="2" key="1">
    <citation type="submission" date="2020-11" db="EMBL/GenBank/DDBJ databases">
        <authorList>
            <person name="Tran Van P."/>
        </authorList>
    </citation>
    <scope>NUCLEOTIDE SEQUENCE</scope>
</reference>